<comment type="caution">
    <text evidence="1">The sequence shown here is derived from an EMBL/GenBank/DDBJ whole genome shotgun (WGS) entry which is preliminary data.</text>
</comment>
<dbReference type="AlphaFoldDB" id="A0AAW9D4B2"/>
<name>A0AAW9D4B2_BURTH</name>
<proteinExistence type="predicted"/>
<dbReference type="EMBL" id="QXCT01000002">
    <property type="protein sequence ID" value="MDW9256644.1"/>
    <property type="molecule type" value="Genomic_DNA"/>
</dbReference>
<evidence type="ECO:0000313" key="2">
    <source>
        <dbReference type="Proteomes" id="UP001272137"/>
    </source>
</evidence>
<protein>
    <submittedName>
        <fullName evidence="1">Uncharacterized protein</fullName>
    </submittedName>
</protein>
<reference evidence="1" key="1">
    <citation type="submission" date="2018-08" db="EMBL/GenBank/DDBJ databases">
        <title>Identification of Burkholderia cepacia strains that express a Burkholderia pseudomallei-like capsular polysaccharide.</title>
        <authorList>
            <person name="Burtnick M.N."/>
            <person name="Vongsouvath M."/>
            <person name="Newton P."/>
            <person name="Wuthiekanun V."/>
            <person name="Limmathurotsakul D."/>
            <person name="Brett P.J."/>
            <person name="Chantratita N."/>
            <person name="Dance D.A."/>
        </authorList>
    </citation>
    <scope>NUCLEOTIDE SEQUENCE</scope>
    <source>
        <strain evidence="1">SBXCC001</strain>
    </source>
</reference>
<sequence>MDRCADGNRRMRSESDIGVIIGNGDHPNAVMARRATDIAASA</sequence>
<gene>
    <name evidence="1" type="ORF">C7S16_1782</name>
</gene>
<accession>A0AAW9D4B2</accession>
<organism evidence="1 2">
    <name type="scientific">Burkholderia thailandensis</name>
    <dbReference type="NCBI Taxonomy" id="57975"/>
    <lineage>
        <taxon>Bacteria</taxon>
        <taxon>Pseudomonadati</taxon>
        <taxon>Pseudomonadota</taxon>
        <taxon>Betaproteobacteria</taxon>
        <taxon>Burkholderiales</taxon>
        <taxon>Burkholderiaceae</taxon>
        <taxon>Burkholderia</taxon>
        <taxon>pseudomallei group</taxon>
    </lineage>
</organism>
<dbReference type="Proteomes" id="UP001272137">
    <property type="component" value="Unassembled WGS sequence"/>
</dbReference>
<evidence type="ECO:0000313" key="1">
    <source>
        <dbReference type="EMBL" id="MDW9256644.1"/>
    </source>
</evidence>